<evidence type="ECO:0000313" key="8">
    <source>
        <dbReference type="Proteomes" id="UP000184342"/>
    </source>
</evidence>
<dbReference type="AlphaFoldDB" id="A0A1M6J8A0"/>
<evidence type="ECO:0000256" key="2">
    <source>
        <dbReference type="ARBA" id="ARBA00005695"/>
    </source>
</evidence>
<dbReference type="SUPFAM" id="SSF53850">
    <property type="entry name" value="Periplasmic binding protein-like II"/>
    <property type="match status" value="1"/>
</dbReference>
<dbReference type="PANTHER" id="PTHR30290:SF10">
    <property type="entry name" value="PERIPLASMIC OLIGOPEPTIDE-BINDING PROTEIN-RELATED"/>
    <property type="match status" value="1"/>
</dbReference>
<dbReference type="GO" id="GO:0030313">
    <property type="term" value="C:cell envelope"/>
    <property type="evidence" value="ECO:0007669"/>
    <property type="project" value="UniProtKB-SubCell"/>
</dbReference>
<evidence type="ECO:0000259" key="6">
    <source>
        <dbReference type="Pfam" id="PF00496"/>
    </source>
</evidence>
<dbReference type="InterPro" id="IPR000914">
    <property type="entry name" value="SBP_5_dom"/>
</dbReference>
<dbReference type="InterPro" id="IPR030678">
    <property type="entry name" value="Peptide/Ni-bd"/>
</dbReference>
<dbReference type="Pfam" id="PF00496">
    <property type="entry name" value="SBP_bac_5"/>
    <property type="match status" value="1"/>
</dbReference>
<dbReference type="GO" id="GO:0015833">
    <property type="term" value="P:peptide transport"/>
    <property type="evidence" value="ECO:0007669"/>
    <property type="project" value="TreeGrafter"/>
</dbReference>
<dbReference type="PANTHER" id="PTHR30290">
    <property type="entry name" value="PERIPLASMIC BINDING COMPONENT OF ABC TRANSPORTER"/>
    <property type="match status" value="1"/>
</dbReference>
<organism evidence="7 8">
    <name type="scientific">Parasporobacterium paucivorans DSM 15970</name>
    <dbReference type="NCBI Taxonomy" id="1122934"/>
    <lineage>
        <taxon>Bacteria</taxon>
        <taxon>Bacillati</taxon>
        <taxon>Bacillota</taxon>
        <taxon>Clostridia</taxon>
        <taxon>Lachnospirales</taxon>
        <taxon>Lachnospiraceae</taxon>
        <taxon>Parasporobacterium</taxon>
    </lineage>
</organism>
<dbReference type="RefSeq" id="WP_073994210.1">
    <property type="nucleotide sequence ID" value="NZ_FQYT01000021.1"/>
</dbReference>
<dbReference type="GO" id="GO:0043190">
    <property type="term" value="C:ATP-binding cassette (ABC) transporter complex"/>
    <property type="evidence" value="ECO:0007669"/>
    <property type="project" value="InterPro"/>
</dbReference>
<evidence type="ECO:0000256" key="1">
    <source>
        <dbReference type="ARBA" id="ARBA00004196"/>
    </source>
</evidence>
<dbReference type="GO" id="GO:1904680">
    <property type="term" value="F:peptide transmembrane transporter activity"/>
    <property type="evidence" value="ECO:0007669"/>
    <property type="project" value="TreeGrafter"/>
</dbReference>
<comment type="similarity">
    <text evidence="2">Belongs to the bacterial solute-binding protein 5 family.</text>
</comment>
<dbReference type="Gene3D" id="3.90.76.10">
    <property type="entry name" value="Dipeptide-binding Protein, Domain 1"/>
    <property type="match status" value="1"/>
</dbReference>
<keyword evidence="3" id="KW-0813">Transport</keyword>
<comment type="subcellular location">
    <subcellularLocation>
        <location evidence="1">Cell envelope</location>
    </subcellularLocation>
</comment>
<gene>
    <name evidence="7" type="ORF">SAMN02745691_01934</name>
</gene>
<keyword evidence="4 5" id="KW-0732">Signal</keyword>
<feature type="chain" id="PRO_5012974594" evidence="5">
    <location>
        <begin position="30"/>
        <end position="606"/>
    </location>
</feature>
<reference evidence="7 8" key="1">
    <citation type="submission" date="2016-11" db="EMBL/GenBank/DDBJ databases">
        <authorList>
            <person name="Jaros S."/>
            <person name="Januszkiewicz K."/>
            <person name="Wedrychowicz H."/>
        </authorList>
    </citation>
    <scope>NUCLEOTIDE SEQUENCE [LARGE SCALE GENOMIC DNA]</scope>
    <source>
        <strain evidence="7 8">DSM 15970</strain>
    </source>
</reference>
<dbReference type="OrthoDB" id="9801912at2"/>
<accession>A0A1M6J8A0</accession>
<name>A0A1M6J8A0_9FIRM</name>
<dbReference type="GO" id="GO:0042597">
    <property type="term" value="C:periplasmic space"/>
    <property type="evidence" value="ECO:0007669"/>
    <property type="project" value="UniProtKB-ARBA"/>
</dbReference>
<feature type="domain" description="Solute-binding protein family 5" evidence="6">
    <location>
        <begin position="102"/>
        <end position="508"/>
    </location>
</feature>
<evidence type="ECO:0000256" key="5">
    <source>
        <dbReference type="SAM" id="SignalP"/>
    </source>
</evidence>
<dbReference type="Proteomes" id="UP000184342">
    <property type="component" value="Unassembled WGS sequence"/>
</dbReference>
<protein>
    <submittedName>
        <fullName evidence="7">Oligopeptide transport system substrate-binding protein</fullName>
    </submittedName>
</protein>
<dbReference type="Gene3D" id="3.10.105.10">
    <property type="entry name" value="Dipeptide-binding Protein, Domain 3"/>
    <property type="match status" value="1"/>
</dbReference>
<dbReference type="CDD" id="cd08504">
    <property type="entry name" value="PBP2_OppA"/>
    <property type="match status" value="1"/>
</dbReference>
<sequence>MKRILTLILSLTMVTGLTFSLAGCGSSNADETTTGAAVKYADSMTVALASQPDTIDPALNSSVDGATYIIHAFAGLVGYQQNEDGTLKLVADCAKELPKAETLEDGSVQYVFELKDDLKWSDGSALTAQDFVYAWNRAVDPATAADYGYMFEVVDGYADVTATDDAGVRTNPDAVLNVTASEDGKTLTVVLPVDVPYFFELCAFPTYMPVKQDVVQGNEAWATAAETYIGNGPYKITEFSNSQIIMQKNENYWNADAIKTNEIVFAFNSDDTSLLANYQNGSYQFIDSVPTDEIASLKEQYPDEFAVEGQLGTYYISFNVNDNALSDFTEEEKADIRKALSLLIDRNYIVEEIGQAGQVAASGFVAMGLTEPDGSEYIANNGPKMDGAGYFEVKPEDYTANSEAALELLRGVAETSGLFTVDADGVLSGFPTLAYITNPGSGHEAIAAYLNGLYAQYGINMTVATQEWSTFLQTRKNGEYSVARNGWLADYNDSISFLDMWTTASGNNDSQLGKGPHASYAGYSLDGKDGLTWAKTYDVLIAKVKSSKDQEERFKLMHEAEDLLMSTGAICPLYYYTDIYMKSKSMDGFFASPLGYKYFMYATVAE</sequence>
<dbReference type="InterPro" id="IPR039424">
    <property type="entry name" value="SBP_5"/>
</dbReference>
<feature type="signal peptide" evidence="5">
    <location>
        <begin position="1"/>
        <end position="29"/>
    </location>
</feature>
<dbReference type="STRING" id="1122934.SAMN02745691_01934"/>
<dbReference type="EMBL" id="FQYT01000021">
    <property type="protein sequence ID" value="SHJ42916.1"/>
    <property type="molecule type" value="Genomic_DNA"/>
</dbReference>
<dbReference type="Gene3D" id="3.40.190.10">
    <property type="entry name" value="Periplasmic binding protein-like II"/>
    <property type="match status" value="1"/>
</dbReference>
<dbReference type="PIRSF" id="PIRSF002741">
    <property type="entry name" value="MppA"/>
    <property type="match status" value="1"/>
</dbReference>
<proteinExistence type="inferred from homology"/>
<evidence type="ECO:0000256" key="4">
    <source>
        <dbReference type="ARBA" id="ARBA00022729"/>
    </source>
</evidence>
<evidence type="ECO:0000313" key="7">
    <source>
        <dbReference type="EMBL" id="SHJ42916.1"/>
    </source>
</evidence>
<keyword evidence="8" id="KW-1185">Reference proteome</keyword>
<evidence type="ECO:0000256" key="3">
    <source>
        <dbReference type="ARBA" id="ARBA00022448"/>
    </source>
</evidence>
<dbReference type="PROSITE" id="PS51257">
    <property type="entry name" value="PROKAR_LIPOPROTEIN"/>
    <property type="match status" value="1"/>
</dbReference>